<dbReference type="EMBL" id="CASHTH010001825">
    <property type="protein sequence ID" value="CAI8020372.1"/>
    <property type="molecule type" value="Genomic_DNA"/>
</dbReference>
<feature type="region of interest" description="Disordered" evidence="1">
    <location>
        <begin position="115"/>
        <end position="134"/>
    </location>
</feature>
<evidence type="ECO:0000256" key="1">
    <source>
        <dbReference type="SAM" id="MobiDB-lite"/>
    </source>
</evidence>
<keyword evidence="3" id="KW-1185">Reference proteome</keyword>
<name>A0AA35S1L2_GEOBA</name>
<evidence type="ECO:0000313" key="3">
    <source>
        <dbReference type="Proteomes" id="UP001174909"/>
    </source>
</evidence>
<reference evidence="2" key="1">
    <citation type="submission" date="2023-03" db="EMBL/GenBank/DDBJ databases">
        <authorList>
            <person name="Steffen K."/>
            <person name="Cardenas P."/>
        </authorList>
    </citation>
    <scope>NUCLEOTIDE SEQUENCE</scope>
</reference>
<organism evidence="2 3">
    <name type="scientific">Geodia barretti</name>
    <name type="common">Barrett's horny sponge</name>
    <dbReference type="NCBI Taxonomy" id="519541"/>
    <lineage>
        <taxon>Eukaryota</taxon>
        <taxon>Metazoa</taxon>
        <taxon>Porifera</taxon>
        <taxon>Demospongiae</taxon>
        <taxon>Heteroscleromorpha</taxon>
        <taxon>Tetractinellida</taxon>
        <taxon>Astrophorina</taxon>
        <taxon>Geodiidae</taxon>
        <taxon>Geodia</taxon>
    </lineage>
</organism>
<dbReference type="AlphaFoldDB" id="A0AA35S1L2"/>
<comment type="caution">
    <text evidence="2">The sequence shown here is derived from an EMBL/GenBank/DDBJ whole genome shotgun (WGS) entry which is preliminary data.</text>
</comment>
<evidence type="ECO:0000313" key="2">
    <source>
        <dbReference type="EMBL" id="CAI8020372.1"/>
    </source>
</evidence>
<dbReference type="PANTHER" id="PTHR31854">
    <property type="entry name" value="TUBULIN POLYGLUTAMYLASE COMPLEX SUBUNIT 2"/>
    <property type="match status" value="1"/>
</dbReference>
<dbReference type="PANTHER" id="PTHR31854:SF2">
    <property type="entry name" value="TUBULIN POLYGLUTAMYLASE COMPLEX SUBUNIT 2"/>
    <property type="match status" value="1"/>
</dbReference>
<sequence length="202" mass="22708">MLHTLTAGDSCSVWLLDLGLSWHQLSPSFSDYLRLATVHLGLRQWPYALTSNRLSPQYEYWFNVFAPHRLEVDQTHYLSHSQQPQQRQEEIMTGSGCGAVETTGINVVDVAAAAKNRQGKKRGRGEQGSVTKKRKSQVHTICTFISMQMLQQLKGKCQLKTPNLPSRLLSSSRLTSISLTFVSPPSFLRPKPLNYSSSYSHS</sequence>
<accession>A0AA35S1L2</accession>
<dbReference type="Proteomes" id="UP001174909">
    <property type="component" value="Unassembled WGS sequence"/>
</dbReference>
<gene>
    <name evidence="2" type="ORF">GBAR_LOCUS12194</name>
</gene>
<proteinExistence type="predicted"/>
<protein>
    <submittedName>
        <fullName evidence="2">Tubulin polyglutamylase complex subunit 2</fullName>
    </submittedName>
</protein>
<dbReference type="InterPro" id="IPR039231">
    <property type="entry name" value="TPGS2"/>
</dbReference>